<sequence>MRDHMDVHKSDTSSPDGSEPIYEGEDRILHSGIRIIILSMYEGEVILVNKHLEKAMHESHANNDVTHHNGPKERELCVFFRNNHFTTMFKFKGELYLLALDQGMSNAYYPIEFQLGALRLPQFFNLRLCGMHEVGFQNMACCRGLKHHFGYMSSTLNPRFLLRYPHIESSRE</sequence>
<dbReference type="InterPro" id="IPR033979">
    <property type="entry name" value="MINDY_domain"/>
</dbReference>
<dbReference type="EMBL" id="JADFTS010000097">
    <property type="protein sequence ID" value="KAF9586800.1"/>
    <property type="molecule type" value="Genomic_DNA"/>
</dbReference>
<dbReference type="GO" id="GO:0005829">
    <property type="term" value="C:cytosol"/>
    <property type="evidence" value="ECO:0007669"/>
    <property type="project" value="TreeGrafter"/>
</dbReference>
<name>A0A835GUS1_9MAGN</name>
<feature type="compositionally biased region" description="Basic and acidic residues" evidence="1">
    <location>
        <begin position="1"/>
        <end position="11"/>
    </location>
</feature>
<dbReference type="Proteomes" id="UP000631114">
    <property type="component" value="Unassembled WGS sequence"/>
</dbReference>
<protein>
    <recommendedName>
        <fullName evidence="2">MINDY deubiquitinase domain-containing protein</fullName>
    </recommendedName>
</protein>
<feature type="domain" description="MINDY deubiquitinase" evidence="2">
    <location>
        <begin position="72"/>
        <end position="106"/>
    </location>
</feature>
<feature type="region of interest" description="Disordered" evidence="1">
    <location>
        <begin position="1"/>
        <end position="23"/>
    </location>
</feature>
<dbReference type="PANTHER" id="PTHR18063">
    <property type="entry name" value="NF-E2 INDUCIBLE PROTEIN"/>
    <property type="match status" value="1"/>
</dbReference>
<dbReference type="GO" id="GO:0016807">
    <property type="term" value="F:cysteine-type carboxypeptidase activity"/>
    <property type="evidence" value="ECO:0007669"/>
    <property type="project" value="TreeGrafter"/>
</dbReference>
<evidence type="ECO:0000313" key="3">
    <source>
        <dbReference type="EMBL" id="KAF9586800.1"/>
    </source>
</evidence>
<reference evidence="3 4" key="1">
    <citation type="submission" date="2020-10" db="EMBL/GenBank/DDBJ databases">
        <title>The Coptis chinensis genome and diversification of protoberbering-type alkaloids.</title>
        <authorList>
            <person name="Wang B."/>
            <person name="Shu S."/>
            <person name="Song C."/>
            <person name="Liu Y."/>
        </authorList>
    </citation>
    <scope>NUCLEOTIDE SEQUENCE [LARGE SCALE GENOMIC DNA]</scope>
    <source>
        <strain evidence="3">HL-2020</strain>
        <tissue evidence="3">Leaf</tissue>
    </source>
</reference>
<accession>A0A835GUS1</accession>
<dbReference type="GO" id="GO:1990380">
    <property type="term" value="F:K48-linked deubiquitinase activity"/>
    <property type="evidence" value="ECO:0007669"/>
    <property type="project" value="InterPro"/>
</dbReference>
<dbReference type="OrthoDB" id="10261212at2759"/>
<keyword evidence="4" id="KW-1185">Reference proteome</keyword>
<dbReference type="AlphaFoldDB" id="A0A835GUS1"/>
<dbReference type="GO" id="GO:0004843">
    <property type="term" value="F:cysteine-type deubiquitinase activity"/>
    <property type="evidence" value="ECO:0007669"/>
    <property type="project" value="InterPro"/>
</dbReference>
<dbReference type="InterPro" id="IPR007518">
    <property type="entry name" value="MINDY"/>
</dbReference>
<dbReference type="Pfam" id="PF04424">
    <property type="entry name" value="MINDY_DUB"/>
    <property type="match status" value="1"/>
</dbReference>
<evidence type="ECO:0000313" key="4">
    <source>
        <dbReference type="Proteomes" id="UP000631114"/>
    </source>
</evidence>
<gene>
    <name evidence="3" type="ORF">IFM89_039979</name>
</gene>
<proteinExistence type="predicted"/>
<dbReference type="GO" id="GO:0071944">
    <property type="term" value="C:cell periphery"/>
    <property type="evidence" value="ECO:0007669"/>
    <property type="project" value="TreeGrafter"/>
</dbReference>
<comment type="caution">
    <text evidence="3">The sequence shown here is derived from an EMBL/GenBank/DDBJ whole genome shotgun (WGS) entry which is preliminary data.</text>
</comment>
<organism evidence="3 4">
    <name type="scientific">Coptis chinensis</name>
    <dbReference type="NCBI Taxonomy" id="261450"/>
    <lineage>
        <taxon>Eukaryota</taxon>
        <taxon>Viridiplantae</taxon>
        <taxon>Streptophyta</taxon>
        <taxon>Embryophyta</taxon>
        <taxon>Tracheophyta</taxon>
        <taxon>Spermatophyta</taxon>
        <taxon>Magnoliopsida</taxon>
        <taxon>Ranunculales</taxon>
        <taxon>Ranunculaceae</taxon>
        <taxon>Coptidoideae</taxon>
        <taxon>Coptis</taxon>
    </lineage>
</organism>
<dbReference type="GO" id="GO:0071108">
    <property type="term" value="P:protein K48-linked deubiquitination"/>
    <property type="evidence" value="ECO:0007669"/>
    <property type="project" value="TreeGrafter"/>
</dbReference>
<evidence type="ECO:0000256" key="1">
    <source>
        <dbReference type="SAM" id="MobiDB-lite"/>
    </source>
</evidence>
<dbReference type="PANTHER" id="PTHR18063:SF6">
    <property type="entry name" value="UBIQUITIN CARBOXYL-TERMINAL HYDROLASE"/>
    <property type="match status" value="1"/>
</dbReference>
<evidence type="ECO:0000259" key="2">
    <source>
        <dbReference type="Pfam" id="PF04424"/>
    </source>
</evidence>